<dbReference type="EMBL" id="CAJNIZ010000600">
    <property type="protein sequence ID" value="CAE7170462.1"/>
    <property type="molecule type" value="Genomic_DNA"/>
</dbReference>
<sequence length="50" mass="5918">AEMEAEARRRKQLSMQAAIQEKSAELERLVFQLNSLERVEREQFALIEKL</sequence>
<keyword evidence="2" id="KW-1185">Reference proteome</keyword>
<feature type="non-terminal residue" evidence="1">
    <location>
        <position position="50"/>
    </location>
</feature>
<proteinExistence type="predicted"/>
<organism evidence="1 2">
    <name type="scientific">Symbiodinium pilosum</name>
    <name type="common">Dinoflagellate</name>
    <dbReference type="NCBI Taxonomy" id="2952"/>
    <lineage>
        <taxon>Eukaryota</taxon>
        <taxon>Sar</taxon>
        <taxon>Alveolata</taxon>
        <taxon>Dinophyceae</taxon>
        <taxon>Suessiales</taxon>
        <taxon>Symbiodiniaceae</taxon>
        <taxon>Symbiodinium</taxon>
    </lineage>
</organism>
<dbReference type="OrthoDB" id="10254896at2759"/>
<accession>A0A812ISE4</accession>
<dbReference type="InterPro" id="IPR028172">
    <property type="entry name" value="FT20"/>
</dbReference>
<gene>
    <name evidence="1" type="ORF">SPIL2461_LOCUS701</name>
</gene>
<dbReference type="Proteomes" id="UP000649617">
    <property type="component" value="Unassembled WGS sequence"/>
</dbReference>
<protein>
    <submittedName>
        <fullName evidence="1">Uncharacterized protein</fullName>
    </submittedName>
</protein>
<feature type="non-terminal residue" evidence="1">
    <location>
        <position position="1"/>
    </location>
</feature>
<dbReference type="Pfam" id="PF14931">
    <property type="entry name" value="IFT20"/>
    <property type="match status" value="1"/>
</dbReference>
<evidence type="ECO:0000313" key="1">
    <source>
        <dbReference type="EMBL" id="CAE7170462.1"/>
    </source>
</evidence>
<name>A0A812ISE4_SYMPI</name>
<evidence type="ECO:0000313" key="2">
    <source>
        <dbReference type="Proteomes" id="UP000649617"/>
    </source>
</evidence>
<reference evidence="1" key="1">
    <citation type="submission" date="2021-02" db="EMBL/GenBank/DDBJ databases">
        <authorList>
            <person name="Dougan E. K."/>
            <person name="Rhodes N."/>
            <person name="Thang M."/>
            <person name="Chan C."/>
        </authorList>
    </citation>
    <scope>NUCLEOTIDE SEQUENCE</scope>
</reference>
<comment type="caution">
    <text evidence="1">The sequence shown here is derived from an EMBL/GenBank/DDBJ whole genome shotgun (WGS) entry which is preliminary data.</text>
</comment>
<dbReference type="AlphaFoldDB" id="A0A812ISE4"/>